<reference evidence="2 3" key="1">
    <citation type="submission" date="2018-08" db="EMBL/GenBank/DDBJ databases">
        <title>A genome reference for cultivated species of the human gut microbiota.</title>
        <authorList>
            <person name="Zou Y."/>
            <person name="Xue W."/>
            <person name="Luo G."/>
        </authorList>
    </citation>
    <scope>NUCLEOTIDE SEQUENCE [LARGE SCALE GENOMIC DNA]</scope>
    <source>
        <strain evidence="2 3">TF03-6</strain>
    </source>
</reference>
<feature type="domain" description="N-acetyltransferase" evidence="1">
    <location>
        <begin position="5"/>
        <end position="167"/>
    </location>
</feature>
<dbReference type="GO" id="GO:0016747">
    <property type="term" value="F:acyltransferase activity, transferring groups other than amino-acyl groups"/>
    <property type="evidence" value="ECO:0007669"/>
    <property type="project" value="InterPro"/>
</dbReference>
<accession>A0A3E4UMD9</accession>
<dbReference type="InterPro" id="IPR016181">
    <property type="entry name" value="Acyl_CoA_acyltransferase"/>
</dbReference>
<dbReference type="Proteomes" id="UP000261223">
    <property type="component" value="Unassembled WGS sequence"/>
</dbReference>
<dbReference type="PROSITE" id="PS51186">
    <property type="entry name" value="GNAT"/>
    <property type="match status" value="1"/>
</dbReference>
<evidence type="ECO:0000259" key="1">
    <source>
        <dbReference type="PROSITE" id="PS51186"/>
    </source>
</evidence>
<organism evidence="2 3">
    <name type="scientific">Bacteroides stercoris</name>
    <dbReference type="NCBI Taxonomy" id="46506"/>
    <lineage>
        <taxon>Bacteria</taxon>
        <taxon>Pseudomonadati</taxon>
        <taxon>Bacteroidota</taxon>
        <taxon>Bacteroidia</taxon>
        <taxon>Bacteroidales</taxon>
        <taxon>Bacteroidaceae</taxon>
        <taxon>Bacteroides</taxon>
    </lineage>
</organism>
<dbReference type="AlphaFoldDB" id="A0A3E4UMD9"/>
<comment type="caution">
    <text evidence="2">The sequence shown here is derived from an EMBL/GenBank/DDBJ whole genome shotgun (WGS) entry which is preliminary data.</text>
</comment>
<dbReference type="Gene3D" id="3.40.630.30">
    <property type="match status" value="1"/>
</dbReference>
<dbReference type="RefSeq" id="WP_117742125.1">
    <property type="nucleotide sequence ID" value="NZ_QSSV01000016.1"/>
</dbReference>
<dbReference type="SUPFAM" id="SSF55729">
    <property type="entry name" value="Acyl-CoA N-acyltransferases (Nat)"/>
    <property type="match status" value="1"/>
</dbReference>
<dbReference type="InterPro" id="IPR000182">
    <property type="entry name" value="GNAT_dom"/>
</dbReference>
<proteinExistence type="predicted"/>
<gene>
    <name evidence="2" type="ORF">DXC34_12775</name>
</gene>
<evidence type="ECO:0000313" key="3">
    <source>
        <dbReference type="Proteomes" id="UP000261223"/>
    </source>
</evidence>
<name>A0A3E4UMD9_BACSE</name>
<evidence type="ECO:0000313" key="2">
    <source>
        <dbReference type="EMBL" id="RGM11572.1"/>
    </source>
</evidence>
<dbReference type="Pfam" id="PF00583">
    <property type="entry name" value="Acetyltransf_1"/>
    <property type="match status" value="1"/>
</dbReference>
<protein>
    <submittedName>
        <fullName evidence="2">GNAT family N-acetyltransferase</fullName>
    </submittedName>
</protein>
<keyword evidence="2" id="KW-0808">Transferase</keyword>
<dbReference type="EMBL" id="QSSV01000016">
    <property type="protein sequence ID" value="RGM11572.1"/>
    <property type="molecule type" value="Genomic_DNA"/>
</dbReference>
<sequence length="169" mass="19780">MKQRYLFRHGKKSDVKEVIGLIEARIEWMDAEGIRQWNVNHYRERYPESYFEQAAEAIQMYVLEDERSARIVAAAILLTEDKRWGKAQGQSYYIHNLVSATETKDAGAEILDWIERLSREHGKTHVRLDCIVGNSRLNEWYERMGFRYAGTTTDGEYSGVLREKILSCV</sequence>